<evidence type="ECO:0000313" key="5">
    <source>
        <dbReference type="Proteomes" id="UP001432000"/>
    </source>
</evidence>
<dbReference type="Pfam" id="PF13185">
    <property type="entry name" value="GAF_2"/>
    <property type="match status" value="1"/>
</dbReference>
<evidence type="ECO:0000256" key="1">
    <source>
        <dbReference type="ARBA" id="ARBA00023015"/>
    </source>
</evidence>
<name>A0ABZ2PKI4_9NOCA</name>
<dbReference type="InterPro" id="IPR036388">
    <property type="entry name" value="WH-like_DNA-bd_sf"/>
</dbReference>
<protein>
    <submittedName>
        <fullName evidence="4">GAF and ANTAR domain-containing protein</fullName>
    </submittedName>
</protein>
<dbReference type="SMART" id="SM00065">
    <property type="entry name" value="GAF"/>
    <property type="match status" value="1"/>
</dbReference>
<dbReference type="InterPro" id="IPR003018">
    <property type="entry name" value="GAF"/>
</dbReference>
<dbReference type="EMBL" id="CP147846">
    <property type="protein sequence ID" value="WXG69387.1"/>
    <property type="molecule type" value="Genomic_DNA"/>
</dbReference>
<accession>A0ABZ2PKI4</accession>
<evidence type="ECO:0000313" key="4">
    <source>
        <dbReference type="EMBL" id="WXG69387.1"/>
    </source>
</evidence>
<dbReference type="InterPro" id="IPR005561">
    <property type="entry name" value="ANTAR"/>
</dbReference>
<dbReference type="Proteomes" id="UP001432000">
    <property type="component" value="Chromosome"/>
</dbReference>
<feature type="domain" description="ANTAR" evidence="3">
    <location>
        <begin position="183"/>
        <end position="244"/>
    </location>
</feature>
<evidence type="ECO:0000259" key="3">
    <source>
        <dbReference type="PROSITE" id="PS50921"/>
    </source>
</evidence>
<dbReference type="Gene3D" id="3.30.450.40">
    <property type="match status" value="1"/>
</dbReference>
<dbReference type="PIRSF" id="PIRSF036625">
    <property type="entry name" value="GAF_ANTAR"/>
    <property type="match status" value="1"/>
</dbReference>
<dbReference type="Pfam" id="PF03861">
    <property type="entry name" value="ANTAR"/>
    <property type="match status" value="1"/>
</dbReference>
<proteinExistence type="predicted"/>
<organism evidence="4 5">
    <name type="scientific">Rhodococcus sovatensis</name>
    <dbReference type="NCBI Taxonomy" id="1805840"/>
    <lineage>
        <taxon>Bacteria</taxon>
        <taxon>Bacillati</taxon>
        <taxon>Actinomycetota</taxon>
        <taxon>Actinomycetes</taxon>
        <taxon>Mycobacteriales</taxon>
        <taxon>Nocardiaceae</taxon>
        <taxon>Rhodococcus</taxon>
    </lineage>
</organism>
<reference evidence="4 5" key="1">
    <citation type="submission" date="2024-03" db="EMBL/GenBank/DDBJ databases">
        <title>Natural products discovery in diverse microorganisms through a two-stage MS feature dereplication strategy.</title>
        <authorList>
            <person name="Zhang R."/>
        </authorList>
    </citation>
    <scope>NUCLEOTIDE SEQUENCE [LARGE SCALE GENOMIC DNA]</scope>
    <source>
        <strain evidence="4 5">18930</strain>
    </source>
</reference>
<sequence length="258" mass="28059">MTDSVASSTTSTGDVSDLVSGYADALDTFKTMLLKGRELALILQTVCSEVKSTVPGADMVGITVLDQDGQHPSTMASTDPRANDVDADQYRADQGPCLEAARTRQMVRVRVSEAEVRWPRFASNVSDLGVESYLSAPLTLDDEHLGAMNIYGYEDHAFDDIDEALVRLFVTAVESAVWISRRAASAQQEADGLTTAMKTRAGIEQAKGIIMALRGCSSEEAFDILATQSQNRNVRVSEIAKSLIESMPEHTQPRRPQE</sequence>
<dbReference type="PROSITE" id="PS50921">
    <property type="entry name" value="ANTAR"/>
    <property type="match status" value="1"/>
</dbReference>
<keyword evidence="1" id="KW-0805">Transcription regulation</keyword>
<dbReference type="SUPFAM" id="SSF55781">
    <property type="entry name" value="GAF domain-like"/>
    <property type="match status" value="1"/>
</dbReference>
<dbReference type="InterPro" id="IPR029016">
    <property type="entry name" value="GAF-like_dom_sf"/>
</dbReference>
<keyword evidence="5" id="KW-1185">Reference proteome</keyword>
<keyword evidence="2" id="KW-0804">Transcription</keyword>
<dbReference type="SMART" id="SM01012">
    <property type="entry name" value="ANTAR"/>
    <property type="match status" value="1"/>
</dbReference>
<evidence type="ECO:0000256" key="2">
    <source>
        <dbReference type="ARBA" id="ARBA00023163"/>
    </source>
</evidence>
<dbReference type="RefSeq" id="WP_338890142.1">
    <property type="nucleotide sequence ID" value="NZ_CP147846.1"/>
</dbReference>
<gene>
    <name evidence="4" type="ORF">WDS16_02150</name>
</gene>
<dbReference type="Gene3D" id="1.10.10.10">
    <property type="entry name" value="Winged helix-like DNA-binding domain superfamily/Winged helix DNA-binding domain"/>
    <property type="match status" value="1"/>
</dbReference>
<dbReference type="InterPro" id="IPR012074">
    <property type="entry name" value="GAF_ANTAR"/>
</dbReference>